<dbReference type="Proteomes" id="UP001198830">
    <property type="component" value="Unassembled WGS sequence"/>
</dbReference>
<comment type="caution">
    <text evidence="2">The sequence shown here is derived from an EMBL/GenBank/DDBJ whole genome shotgun (WGS) entry which is preliminary data.</text>
</comment>
<keyword evidence="3" id="KW-1185">Reference proteome</keyword>
<name>A0ABS8H102_9SPHN</name>
<evidence type="ECO:0000313" key="2">
    <source>
        <dbReference type="EMBL" id="MCC4232212.1"/>
    </source>
</evidence>
<organism evidence="2 3">
    <name type="scientific">Sphingobium soli</name>
    <dbReference type="NCBI Taxonomy" id="1591116"/>
    <lineage>
        <taxon>Bacteria</taxon>
        <taxon>Pseudomonadati</taxon>
        <taxon>Pseudomonadota</taxon>
        <taxon>Alphaproteobacteria</taxon>
        <taxon>Sphingomonadales</taxon>
        <taxon>Sphingomonadaceae</taxon>
        <taxon>Sphingobium</taxon>
    </lineage>
</organism>
<feature type="compositionally biased region" description="Polar residues" evidence="1">
    <location>
        <begin position="66"/>
        <end position="79"/>
    </location>
</feature>
<evidence type="ECO:0000256" key="1">
    <source>
        <dbReference type="SAM" id="MobiDB-lite"/>
    </source>
</evidence>
<reference evidence="2 3" key="1">
    <citation type="submission" date="2021-10" db="EMBL/GenBank/DDBJ databases">
        <title>The diversity and Nitrogen Metabolism of Culturable Nitrate-Utilizing Bacteria Within the Oxygen Minimum Zone of the Changjiang (Yangtze River)Estuary.</title>
        <authorList>
            <person name="Zhang D."/>
            <person name="Zheng J."/>
            <person name="Liu S."/>
            <person name="He W."/>
        </authorList>
    </citation>
    <scope>NUCLEOTIDE SEQUENCE [LARGE SCALE GENOMIC DNA]</scope>
    <source>
        <strain evidence="2 3">FXH275-2</strain>
    </source>
</reference>
<protein>
    <submittedName>
        <fullName evidence="2">Uncharacterized protein</fullName>
    </submittedName>
</protein>
<dbReference type="EMBL" id="JAJGNP010000003">
    <property type="protein sequence ID" value="MCC4232212.1"/>
    <property type="molecule type" value="Genomic_DNA"/>
</dbReference>
<feature type="region of interest" description="Disordered" evidence="1">
    <location>
        <begin position="47"/>
        <end position="79"/>
    </location>
</feature>
<dbReference type="RefSeq" id="WP_228226519.1">
    <property type="nucleotide sequence ID" value="NZ_JAJGNP010000003.1"/>
</dbReference>
<feature type="compositionally biased region" description="Basic and acidic residues" evidence="1">
    <location>
        <begin position="47"/>
        <end position="63"/>
    </location>
</feature>
<accession>A0ABS8H102</accession>
<proteinExistence type="predicted"/>
<evidence type="ECO:0000313" key="3">
    <source>
        <dbReference type="Proteomes" id="UP001198830"/>
    </source>
</evidence>
<gene>
    <name evidence="2" type="ORF">LL253_05825</name>
</gene>
<sequence length="79" mass="8727">MARVKMDGKKGAGETAVSELRRNRVFAHARLTGRHIDLMLGKERKACAKEWQQHKDSPEKRDPTPAQMTASAASNGPLT</sequence>